<dbReference type="AlphaFoldDB" id="A0A4Z2G1G4"/>
<dbReference type="CDD" id="cd22107">
    <property type="entry name" value="F-box_FBXO38"/>
    <property type="match status" value="1"/>
</dbReference>
<evidence type="ECO:0000256" key="1">
    <source>
        <dbReference type="SAM" id="MobiDB-lite"/>
    </source>
</evidence>
<dbReference type="SUPFAM" id="SSF52047">
    <property type="entry name" value="RNI-like"/>
    <property type="match status" value="1"/>
</dbReference>
<name>A0A4Z2G1G4_9TELE</name>
<dbReference type="GO" id="GO:0005634">
    <property type="term" value="C:nucleus"/>
    <property type="evidence" value="ECO:0007669"/>
    <property type="project" value="TreeGrafter"/>
</dbReference>
<feature type="region of interest" description="Disordered" evidence="1">
    <location>
        <begin position="334"/>
        <end position="393"/>
    </location>
</feature>
<evidence type="ECO:0000313" key="4">
    <source>
        <dbReference type="Proteomes" id="UP000314294"/>
    </source>
</evidence>
<accession>A0A4Z2G1G4</accession>
<dbReference type="Pfam" id="PF00646">
    <property type="entry name" value="F-box"/>
    <property type="match status" value="1"/>
</dbReference>
<organism evidence="3 4">
    <name type="scientific">Liparis tanakae</name>
    <name type="common">Tanaka's snailfish</name>
    <dbReference type="NCBI Taxonomy" id="230148"/>
    <lineage>
        <taxon>Eukaryota</taxon>
        <taxon>Metazoa</taxon>
        <taxon>Chordata</taxon>
        <taxon>Craniata</taxon>
        <taxon>Vertebrata</taxon>
        <taxon>Euteleostomi</taxon>
        <taxon>Actinopterygii</taxon>
        <taxon>Neopterygii</taxon>
        <taxon>Teleostei</taxon>
        <taxon>Neoteleostei</taxon>
        <taxon>Acanthomorphata</taxon>
        <taxon>Eupercaria</taxon>
        <taxon>Perciformes</taxon>
        <taxon>Cottioidei</taxon>
        <taxon>Cottales</taxon>
        <taxon>Liparidae</taxon>
        <taxon>Liparis</taxon>
    </lineage>
</organism>
<reference evidence="3 4" key="1">
    <citation type="submission" date="2019-03" db="EMBL/GenBank/DDBJ databases">
        <title>First draft genome of Liparis tanakae, snailfish: a comprehensive survey of snailfish specific genes.</title>
        <authorList>
            <person name="Kim W."/>
            <person name="Song I."/>
            <person name="Jeong J.-H."/>
            <person name="Kim D."/>
            <person name="Kim S."/>
            <person name="Ryu S."/>
            <person name="Song J.Y."/>
            <person name="Lee S.K."/>
        </authorList>
    </citation>
    <scope>NUCLEOTIDE SEQUENCE [LARGE SCALE GENOMIC DNA]</scope>
    <source>
        <tissue evidence="3">Muscle</tissue>
    </source>
</reference>
<sequence>MGPRKKASKLQPIVGTCGGELALRPSEPKDYINELSHEVLCHIFRYLPMKDIMCMECLSRKLREAVTLYLRVVKVVDLCAGFTDGSFLLLLKKMPDLEQLYGLHPRYLERRRVRGYEAFSIPGVLEALQACPNILVRGFRNLHTIVFGACKNALEVDLGYLIITAARRLHELRIQPSLTKDGVFSALKMAELEFPQFETLHLGYVDEFLLQCKLSHSEMVKYGLADVIENPGIITDIGIKVVNEVFTNIKYLLIYNCPHLHNPHHWITDQSRWSRLVDLTLVRCHAIKLESFSQFIELLPSLEFICLDQMFREPPKGCARVGLSAGTGIGVSSALVSNQNSNNDNDNNNNNHHHNNNNEANMPAAPPPVVNNIINNNNNQRRQQNNGKSRLHS</sequence>
<feature type="compositionally biased region" description="Low complexity" evidence="1">
    <location>
        <begin position="337"/>
        <end position="350"/>
    </location>
</feature>
<dbReference type="InterPro" id="IPR001810">
    <property type="entry name" value="F-box_dom"/>
</dbReference>
<dbReference type="PANTHER" id="PTHR14753">
    <property type="entry name" value="F-BOX ONLY PROTEIN 38"/>
    <property type="match status" value="1"/>
</dbReference>
<protein>
    <submittedName>
        <fullName evidence="3">F-box only protein 38</fullName>
    </submittedName>
</protein>
<gene>
    <name evidence="3" type="primary">FBXO38_1</name>
    <name evidence="3" type="ORF">EYF80_042803</name>
</gene>
<dbReference type="Gene3D" id="3.80.10.10">
    <property type="entry name" value="Ribonuclease Inhibitor"/>
    <property type="match status" value="1"/>
</dbReference>
<dbReference type="SUPFAM" id="SSF81383">
    <property type="entry name" value="F-box domain"/>
    <property type="match status" value="1"/>
</dbReference>
<dbReference type="InterPro" id="IPR036047">
    <property type="entry name" value="F-box-like_dom_sf"/>
</dbReference>
<dbReference type="InterPro" id="IPR042354">
    <property type="entry name" value="FBX38"/>
</dbReference>
<dbReference type="GO" id="GO:0031146">
    <property type="term" value="P:SCF-dependent proteasomal ubiquitin-dependent protein catabolic process"/>
    <property type="evidence" value="ECO:0007669"/>
    <property type="project" value="InterPro"/>
</dbReference>
<evidence type="ECO:0000259" key="2">
    <source>
        <dbReference type="Pfam" id="PF00646"/>
    </source>
</evidence>
<dbReference type="PANTHER" id="PTHR14753:SF3">
    <property type="entry name" value="F-BOX ONLY PROTEIN 38"/>
    <property type="match status" value="1"/>
</dbReference>
<evidence type="ECO:0000313" key="3">
    <source>
        <dbReference type="EMBL" id="TNN47000.1"/>
    </source>
</evidence>
<proteinExistence type="predicted"/>
<dbReference type="OrthoDB" id="10036898at2759"/>
<dbReference type="InterPro" id="IPR032675">
    <property type="entry name" value="LRR_dom_sf"/>
</dbReference>
<dbReference type="Proteomes" id="UP000314294">
    <property type="component" value="Unassembled WGS sequence"/>
</dbReference>
<dbReference type="GO" id="GO:0070936">
    <property type="term" value="P:protein K48-linked ubiquitination"/>
    <property type="evidence" value="ECO:0007669"/>
    <property type="project" value="TreeGrafter"/>
</dbReference>
<dbReference type="EMBL" id="SRLO01000762">
    <property type="protein sequence ID" value="TNN47000.1"/>
    <property type="molecule type" value="Genomic_DNA"/>
</dbReference>
<dbReference type="GO" id="GO:0005737">
    <property type="term" value="C:cytoplasm"/>
    <property type="evidence" value="ECO:0007669"/>
    <property type="project" value="TreeGrafter"/>
</dbReference>
<feature type="compositionally biased region" description="Low complexity" evidence="1">
    <location>
        <begin position="370"/>
        <end position="386"/>
    </location>
</feature>
<feature type="domain" description="F-box" evidence="2">
    <location>
        <begin position="33"/>
        <end position="67"/>
    </location>
</feature>
<keyword evidence="4" id="KW-1185">Reference proteome</keyword>
<comment type="caution">
    <text evidence="3">The sequence shown here is derived from an EMBL/GenBank/DDBJ whole genome shotgun (WGS) entry which is preliminary data.</text>
</comment>